<sequence>MDKRTVLVTGVSSGVGRHLSRQLVQKGVTVIGVARTEASLQELAEELKSGPGQFHYKKVDIANEAEVIELFAWIEGNQKKIDVLINNAGVFNFATLTDGKLEEWKVVVDTIVTGYSIVTREAVKSMKKHQISDGLIINIQSVCAKVVLPMGAYMYSACEHALDVLGSGLRHELQQQQLPIRISKINPSLIKTEKVANNPAYNQMPAVEMQDVADCVVYLLGAPKHVEISDITLRPINSPF</sequence>
<evidence type="ECO:0000256" key="3">
    <source>
        <dbReference type="RuleBase" id="RU000363"/>
    </source>
</evidence>
<accession>A0A1B6KD11</accession>
<dbReference type="PRINTS" id="PR00081">
    <property type="entry name" value="GDHRDH"/>
</dbReference>
<dbReference type="AlphaFoldDB" id="A0A1B6KD11"/>
<dbReference type="Pfam" id="PF00106">
    <property type="entry name" value="adh_short"/>
    <property type="match status" value="1"/>
</dbReference>
<dbReference type="FunFam" id="3.40.50.720:FF:000047">
    <property type="entry name" value="NADP-dependent L-serine/L-allo-threonine dehydrogenase"/>
    <property type="match status" value="1"/>
</dbReference>
<dbReference type="InterPro" id="IPR036291">
    <property type="entry name" value="NAD(P)-bd_dom_sf"/>
</dbReference>
<evidence type="ECO:0008006" key="5">
    <source>
        <dbReference type="Google" id="ProtNLM"/>
    </source>
</evidence>
<reference evidence="4" key="1">
    <citation type="submission" date="2015-11" db="EMBL/GenBank/DDBJ databases">
        <title>De novo transcriptome assembly of four potential Pierce s Disease insect vectors from Arizona vineyards.</title>
        <authorList>
            <person name="Tassone E.E."/>
        </authorList>
    </citation>
    <scope>NUCLEOTIDE SEQUENCE</scope>
</reference>
<dbReference type="PANTHER" id="PTHR43115">
    <property type="entry name" value="DEHYDROGENASE/REDUCTASE SDR FAMILY MEMBER 11"/>
    <property type="match status" value="1"/>
</dbReference>
<keyword evidence="2" id="KW-0560">Oxidoreductase</keyword>
<evidence type="ECO:0000256" key="1">
    <source>
        <dbReference type="ARBA" id="ARBA00006484"/>
    </source>
</evidence>
<evidence type="ECO:0000313" key="4">
    <source>
        <dbReference type="EMBL" id="JAT09084.1"/>
    </source>
</evidence>
<dbReference type="InterPro" id="IPR002347">
    <property type="entry name" value="SDR_fam"/>
</dbReference>
<dbReference type="Gene3D" id="3.40.50.720">
    <property type="entry name" value="NAD(P)-binding Rossmann-like Domain"/>
    <property type="match status" value="1"/>
</dbReference>
<organism evidence="4">
    <name type="scientific">Graphocephala atropunctata</name>
    <dbReference type="NCBI Taxonomy" id="36148"/>
    <lineage>
        <taxon>Eukaryota</taxon>
        <taxon>Metazoa</taxon>
        <taxon>Ecdysozoa</taxon>
        <taxon>Arthropoda</taxon>
        <taxon>Hexapoda</taxon>
        <taxon>Insecta</taxon>
        <taxon>Pterygota</taxon>
        <taxon>Neoptera</taxon>
        <taxon>Paraneoptera</taxon>
        <taxon>Hemiptera</taxon>
        <taxon>Auchenorrhyncha</taxon>
        <taxon>Membracoidea</taxon>
        <taxon>Cicadellidae</taxon>
        <taxon>Cicadellinae</taxon>
        <taxon>Cicadellini</taxon>
        <taxon>Graphocephala</taxon>
    </lineage>
</organism>
<protein>
    <recommendedName>
        <fullName evidence="5">Dehydrogenase</fullName>
    </recommendedName>
</protein>
<dbReference type="PANTHER" id="PTHR43115:SF4">
    <property type="entry name" value="DEHYDROGENASE_REDUCTASE SDR FAMILY MEMBER 11"/>
    <property type="match status" value="1"/>
</dbReference>
<dbReference type="GO" id="GO:0016616">
    <property type="term" value="F:oxidoreductase activity, acting on the CH-OH group of donors, NAD or NADP as acceptor"/>
    <property type="evidence" value="ECO:0007669"/>
    <property type="project" value="UniProtKB-ARBA"/>
</dbReference>
<gene>
    <name evidence="4" type="ORF">g.5581</name>
</gene>
<dbReference type="EMBL" id="GEBQ01030893">
    <property type="protein sequence ID" value="JAT09084.1"/>
    <property type="molecule type" value="Transcribed_RNA"/>
</dbReference>
<name>A0A1B6KD11_9HEMI</name>
<proteinExistence type="inferred from homology"/>
<comment type="similarity">
    <text evidence="1 3">Belongs to the short-chain dehydrogenases/reductases (SDR) family.</text>
</comment>
<dbReference type="SUPFAM" id="SSF51735">
    <property type="entry name" value="NAD(P)-binding Rossmann-fold domains"/>
    <property type="match status" value="1"/>
</dbReference>
<dbReference type="PRINTS" id="PR00080">
    <property type="entry name" value="SDRFAMILY"/>
</dbReference>
<evidence type="ECO:0000256" key="2">
    <source>
        <dbReference type="ARBA" id="ARBA00023002"/>
    </source>
</evidence>